<gene>
    <name evidence="1" type="ORF">PCOR1329_LOCUS22240</name>
</gene>
<dbReference type="Proteomes" id="UP001189429">
    <property type="component" value="Unassembled WGS sequence"/>
</dbReference>
<protein>
    <submittedName>
        <fullName evidence="1">Uncharacterized protein</fullName>
    </submittedName>
</protein>
<proteinExistence type="predicted"/>
<reference evidence="1" key="1">
    <citation type="submission" date="2023-10" db="EMBL/GenBank/DDBJ databases">
        <authorList>
            <person name="Chen Y."/>
            <person name="Shah S."/>
            <person name="Dougan E. K."/>
            <person name="Thang M."/>
            <person name="Chan C."/>
        </authorList>
    </citation>
    <scope>NUCLEOTIDE SEQUENCE [LARGE SCALE GENOMIC DNA]</scope>
</reference>
<dbReference type="EMBL" id="CAUYUJ010007409">
    <property type="protein sequence ID" value="CAK0820624.1"/>
    <property type="molecule type" value="Genomic_DNA"/>
</dbReference>
<sequence>GGAADAAMAEDSDTDGETATEMMKGVLNNAQRQRAVEGCLFSTHLLPKEHNINLAAIGAAQKYSDTVKDKPADHGLGPPSLQVSLAVLELLINREVLNQNPNLQEHVQSVTKLIQHVKVQPMAVACETLRYWKAKTAFVKEVAPPLVRHTLFVNSWVQGPGGLMVPLNSVLTALFMALGSTPKLGPPPKTTQERRVQNSLEKMLRGARHRKSK</sequence>
<keyword evidence="2" id="KW-1185">Reference proteome</keyword>
<comment type="caution">
    <text evidence="1">The sequence shown here is derived from an EMBL/GenBank/DDBJ whole genome shotgun (WGS) entry which is preliminary data.</text>
</comment>
<organism evidence="1 2">
    <name type="scientific">Prorocentrum cordatum</name>
    <dbReference type="NCBI Taxonomy" id="2364126"/>
    <lineage>
        <taxon>Eukaryota</taxon>
        <taxon>Sar</taxon>
        <taxon>Alveolata</taxon>
        <taxon>Dinophyceae</taxon>
        <taxon>Prorocentrales</taxon>
        <taxon>Prorocentraceae</taxon>
        <taxon>Prorocentrum</taxon>
    </lineage>
</organism>
<feature type="non-terminal residue" evidence="1">
    <location>
        <position position="1"/>
    </location>
</feature>
<evidence type="ECO:0000313" key="2">
    <source>
        <dbReference type="Proteomes" id="UP001189429"/>
    </source>
</evidence>
<name>A0ABN9RNQ5_9DINO</name>
<accession>A0ABN9RNQ5</accession>
<evidence type="ECO:0000313" key="1">
    <source>
        <dbReference type="EMBL" id="CAK0820624.1"/>
    </source>
</evidence>